<comment type="caution">
    <text evidence="1">The sequence shown here is derived from an EMBL/GenBank/DDBJ whole genome shotgun (WGS) entry which is preliminary data.</text>
</comment>
<name>A0ABW4YAB9_9GAMM</name>
<dbReference type="Gene3D" id="3.40.50.2000">
    <property type="entry name" value="Glycogen Phosphorylase B"/>
    <property type="match status" value="1"/>
</dbReference>
<dbReference type="SUPFAM" id="SSF53335">
    <property type="entry name" value="S-adenosyl-L-methionine-dependent methyltransferases"/>
    <property type="match status" value="1"/>
</dbReference>
<keyword evidence="2" id="KW-1185">Reference proteome</keyword>
<dbReference type="SUPFAM" id="SSF53756">
    <property type="entry name" value="UDP-Glycosyltransferase/glycogen phosphorylase"/>
    <property type="match status" value="1"/>
</dbReference>
<organism evidence="1 2">
    <name type="scientific">Thiorhodococcus fuscus</name>
    <dbReference type="NCBI Taxonomy" id="527200"/>
    <lineage>
        <taxon>Bacteria</taxon>
        <taxon>Pseudomonadati</taxon>
        <taxon>Pseudomonadota</taxon>
        <taxon>Gammaproteobacteria</taxon>
        <taxon>Chromatiales</taxon>
        <taxon>Chromatiaceae</taxon>
        <taxon>Thiorhodococcus</taxon>
    </lineage>
</organism>
<gene>
    <name evidence="1" type="ORF">ACFSJC_15100</name>
</gene>
<reference evidence="2" key="1">
    <citation type="journal article" date="2019" name="Int. J. Syst. Evol. Microbiol.">
        <title>The Global Catalogue of Microorganisms (GCM) 10K type strain sequencing project: providing services to taxonomists for standard genome sequencing and annotation.</title>
        <authorList>
            <consortium name="The Broad Institute Genomics Platform"/>
            <consortium name="The Broad Institute Genome Sequencing Center for Infectious Disease"/>
            <person name="Wu L."/>
            <person name="Ma J."/>
        </authorList>
    </citation>
    <scope>NUCLEOTIDE SEQUENCE [LARGE SCALE GENOMIC DNA]</scope>
    <source>
        <strain evidence="2">KACC 12597</strain>
    </source>
</reference>
<sequence length="548" mass="60837">MGSTALRQAVTWMRSRLPSVAIDVLFGMNCSEAAEGLLRIVPEVDQVFFSALSLTEFSRYDAYFDFSNLINAPRYAELPAVDFYLWWLGLDPAQVPSEDKRNRIDVPLIVWREVAGFLASAPGRTILLSHRASVPLRSMPLGVAQSLARELLEQHPELTLVVDSTLEMQHSRLLDLDGRIDSVDKLKALIGQVDGLIAVDSFAQHVADATATPTLLLSASIPLTHFPYYPHSVGLVPPGMDKLPGWGRPKVNEEQWAGMAGEYQAAWARLTAESVWRPLERLLGEHRQRLPTFPARVGFTSAFSGARLMREERQVDGSLRLAHRFEYESETWRVSTDYVERLARQILRRGCHVVHAGTGNGKLTLSLLNLVGREGVLAAFEPRRLYFQSLCANALLAGCDGLLAYPHLPIRLSPEATKVPLIPDLDLRSSHEARLTGNSRLRVAPDVKPIDALEWPICRLLLIQPPMPVPEVLQGAARLLERARPYVLVAPCTTQDLPVLSRTFQRYGYDLWRFDNLPALPGGEAVSLALACPCGADISLRGFEPVES</sequence>
<evidence type="ECO:0000313" key="1">
    <source>
        <dbReference type="EMBL" id="MFD2113176.1"/>
    </source>
</evidence>
<evidence type="ECO:0000313" key="2">
    <source>
        <dbReference type="Proteomes" id="UP001597337"/>
    </source>
</evidence>
<protein>
    <submittedName>
        <fullName evidence="1">Uncharacterized protein</fullName>
    </submittedName>
</protein>
<dbReference type="Proteomes" id="UP001597337">
    <property type="component" value="Unassembled WGS sequence"/>
</dbReference>
<dbReference type="Gene3D" id="3.40.50.150">
    <property type="entry name" value="Vaccinia Virus protein VP39"/>
    <property type="match status" value="1"/>
</dbReference>
<dbReference type="EMBL" id="JBHUHX010000043">
    <property type="protein sequence ID" value="MFD2113176.1"/>
    <property type="molecule type" value="Genomic_DNA"/>
</dbReference>
<dbReference type="InterPro" id="IPR029063">
    <property type="entry name" value="SAM-dependent_MTases_sf"/>
</dbReference>
<dbReference type="RefSeq" id="WP_386027879.1">
    <property type="nucleotide sequence ID" value="NZ_JBHUHX010000043.1"/>
</dbReference>
<accession>A0ABW4YAB9</accession>
<proteinExistence type="predicted"/>